<dbReference type="Gene3D" id="1.10.10.10">
    <property type="entry name" value="Winged helix-like DNA-binding domain superfamily/Winged helix DNA-binding domain"/>
    <property type="match status" value="1"/>
</dbReference>
<feature type="domain" description="Transcription regulator PadR N-terminal" evidence="1">
    <location>
        <begin position="12"/>
        <end position="72"/>
    </location>
</feature>
<evidence type="ECO:0000313" key="3">
    <source>
        <dbReference type="Proteomes" id="UP000307562"/>
    </source>
</evidence>
<dbReference type="Proteomes" id="UP000307562">
    <property type="component" value="Plasmid pNPA70"/>
</dbReference>
<evidence type="ECO:0000313" key="2">
    <source>
        <dbReference type="EMBL" id="QCW05323.1"/>
    </source>
</evidence>
<dbReference type="InterPro" id="IPR036390">
    <property type="entry name" value="WH_DNA-bd_sf"/>
</dbReference>
<dbReference type="InterPro" id="IPR036388">
    <property type="entry name" value="WH-like_DNA-bd_sf"/>
</dbReference>
<protein>
    <submittedName>
        <fullName evidence="2">PadR family transcriptional regulator</fullName>
    </submittedName>
</protein>
<dbReference type="EMBL" id="CP040639">
    <property type="protein sequence ID" value="QCW05323.1"/>
    <property type="molecule type" value="Genomic_DNA"/>
</dbReference>
<sequence>MPDLTGFQRDVLFVIAATEPVKGTKIKAEVEDYYGVEVNHGRLYPNLDELADSGLIEKGERDKRTNEYSLTGRREALLAQRQEWEAERFGEVTA</sequence>
<organism evidence="2 3">
    <name type="scientific">Natrinema pallidum</name>
    <dbReference type="NCBI Taxonomy" id="69527"/>
    <lineage>
        <taxon>Archaea</taxon>
        <taxon>Methanobacteriati</taxon>
        <taxon>Methanobacteriota</taxon>
        <taxon>Stenosarchaea group</taxon>
        <taxon>Halobacteria</taxon>
        <taxon>Halobacteriales</taxon>
        <taxon>Natrialbaceae</taxon>
        <taxon>Natrinema</taxon>
    </lineage>
</organism>
<reference evidence="3" key="1">
    <citation type="submission" date="2019-05" db="EMBL/GenBank/DDBJ databases">
        <title>Complete Genome Sequence and Methylation Pattern of the Halophilic Archaeon Natrinema pallidum BOL6-1.</title>
        <authorList>
            <person name="DasSarma P."/>
            <person name="DasSarma B.P."/>
            <person name="DasSarma S.L."/>
            <person name="Martinez F.L."/>
            <person name="Guzman D."/>
            <person name="Roberts R.J."/>
            <person name="DasSarma S."/>
        </authorList>
    </citation>
    <scope>NUCLEOTIDE SEQUENCE [LARGE SCALE GENOMIC DNA]</scope>
    <source>
        <strain evidence="3">BOL6-1</strain>
        <plasmid evidence="3">pnpa70</plasmid>
    </source>
</reference>
<accession>A0A4P9TK68</accession>
<gene>
    <name evidence="2" type="ORF">FGF80_18735</name>
</gene>
<dbReference type="AlphaFoldDB" id="A0A4P9TK68"/>
<keyword evidence="3" id="KW-1185">Reference proteome</keyword>
<dbReference type="InterPro" id="IPR005149">
    <property type="entry name" value="Tscrpt_reg_PadR_N"/>
</dbReference>
<geneLocation type="plasmid" evidence="3">
    <name>pnpa70</name>
</geneLocation>
<name>A0A4P9TK68_9EURY</name>
<dbReference type="SUPFAM" id="SSF46785">
    <property type="entry name" value="Winged helix' DNA-binding domain"/>
    <property type="match status" value="1"/>
</dbReference>
<proteinExistence type="predicted"/>
<dbReference type="KEGG" id="npl:FGF80_18735"/>
<keyword evidence="2" id="KW-0614">Plasmid</keyword>
<dbReference type="Pfam" id="PF03551">
    <property type="entry name" value="PadR"/>
    <property type="match status" value="1"/>
</dbReference>
<evidence type="ECO:0000259" key="1">
    <source>
        <dbReference type="Pfam" id="PF03551"/>
    </source>
</evidence>